<protein>
    <submittedName>
        <fullName evidence="1">Uncharacterized protein</fullName>
    </submittedName>
</protein>
<dbReference type="Proteomes" id="UP000824533">
    <property type="component" value="Linkage Group LG12"/>
</dbReference>
<evidence type="ECO:0000313" key="1">
    <source>
        <dbReference type="EMBL" id="KAJ0177381.1"/>
    </source>
</evidence>
<accession>A0ACC1D0M4</accession>
<sequence length="287" mass="32564">MVFLYNVIFIEMGLEKPYFCNVNITKISLQPKSNCTEMLLQILITWTATLTAAHCSSSSKSMKMLPTVSHSLVNLGKIDVSFNFFGKDPDSMYKNHGLQFPTFDQTKSEIMVDLPCPCSDLQLSKKFLPHPSEIISKVLRNNDFFKESTSSLCCNSHEQLHEDVTFINMIPNKNIFKNNRSPLIKSFAPLLVEPMPKTAPLLKPKALDILLFPKRKDLVNFDFTKTITNQLIPKDNIRIVGDKPLHNEIKGIPEAVTSVTKNLKEPNAEKQEEDKEVISKTLLKLTH</sequence>
<evidence type="ECO:0000313" key="2">
    <source>
        <dbReference type="Proteomes" id="UP000824533"/>
    </source>
</evidence>
<gene>
    <name evidence="1" type="ORF">K1T71_007390</name>
</gene>
<organism evidence="1 2">
    <name type="scientific">Dendrolimus kikuchii</name>
    <dbReference type="NCBI Taxonomy" id="765133"/>
    <lineage>
        <taxon>Eukaryota</taxon>
        <taxon>Metazoa</taxon>
        <taxon>Ecdysozoa</taxon>
        <taxon>Arthropoda</taxon>
        <taxon>Hexapoda</taxon>
        <taxon>Insecta</taxon>
        <taxon>Pterygota</taxon>
        <taxon>Neoptera</taxon>
        <taxon>Endopterygota</taxon>
        <taxon>Lepidoptera</taxon>
        <taxon>Glossata</taxon>
        <taxon>Ditrysia</taxon>
        <taxon>Bombycoidea</taxon>
        <taxon>Lasiocampidae</taxon>
        <taxon>Dendrolimus</taxon>
    </lineage>
</organism>
<name>A0ACC1D0M4_9NEOP</name>
<reference evidence="1 2" key="1">
    <citation type="journal article" date="2021" name="Front. Genet.">
        <title>Chromosome-Level Genome Assembly Reveals Significant Gene Expansion in the Toll and IMD Signaling Pathways of Dendrolimus kikuchii.</title>
        <authorList>
            <person name="Zhou J."/>
            <person name="Wu P."/>
            <person name="Xiong Z."/>
            <person name="Liu N."/>
            <person name="Zhao N."/>
            <person name="Ji M."/>
            <person name="Qiu Y."/>
            <person name="Yang B."/>
        </authorList>
    </citation>
    <scope>NUCLEOTIDE SEQUENCE [LARGE SCALE GENOMIC DNA]</scope>
    <source>
        <strain evidence="1">Ann1</strain>
    </source>
</reference>
<dbReference type="EMBL" id="CM034398">
    <property type="protein sequence ID" value="KAJ0177381.1"/>
    <property type="molecule type" value="Genomic_DNA"/>
</dbReference>
<keyword evidence="2" id="KW-1185">Reference proteome</keyword>
<proteinExistence type="predicted"/>
<comment type="caution">
    <text evidence="1">The sequence shown here is derived from an EMBL/GenBank/DDBJ whole genome shotgun (WGS) entry which is preliminary data.</text>
</comment>